<dbReference type="SUPFAM" id="SSF52047">
    <property type="entry name" value="RNI-like"/>
    <property type="match status" value="1"/>
</dbReference>
<keyword evidence="3" id="KW-1185">Reference proteome</keyword>
<protein>
    <recommendedName>
        <fullName evidence="1">F-box domain-containing protein</fullName>
    </recommendedName>
</protein>
<sequence>MESTKLDMLPTELFEMVADLLPPADLPALRLVSRNSEWRIRRTYSEKCFKNLEVLLNSERSLKKALEISQHPVFGGKVHALTIHTDELAACKHAAKKQKQKQLQEDIHPGSEKQDDVHVPQRKLLFEILTKNPKTLTTIRLKSGSPPLHKMDWSNNKTKAYRALASRFLQPPKPDDRRAFAIVVGAMADTLYETGEDYNITSFSVEDCDEGCWSFPLHDISTNIAVDTVKSWLSIQPHLKSLEMTLDFFTPGNPIEEVDLNATCKAFGTNMPELESLILNVARSDACCRSNYPMLLFLVKARLPNIRELKLRNAAVCEKGINLFSHQHRETVEKIVLEGCGTGGCHGGKKWVDFKKKKLRRKYGKVEVRA</sequence>
<dbReference type="AlphaFoldDB" id="A0A8H6RTZ7"/>
<proteinExistence type="predicted"/>
<evidence type="ECO:0000313" key="2">
    <source>
        <dbReference type="EMBL" id="KAF7196868.1"/>
    </source>
</evidence>
<feature type="domain" description="F-box" evidence="1">
    <location>
        <begin position="3"/>
        <end position="52"/>
    </location>
</feature>
<name>A0A8H6RTZ7_9PEZI</name>
<organism evidence="2 3">
    <name type="scientific">Pseudocercospora fuligena</name>
    <dbReference type="NCBI Taxonomy" id="685502"/>
    <lineage>
        <taxon>Eukaryota</taxon>
        <taxon>Fungi</taxon>
        <taxon>Dikarya</taxon>
        <taxon>Ascomycota</taxon>
        <taxon>Pezizomycotina</taxon>
        <taxon>Dothideomycetes</taxon>
        <taxon>Dothideomycetidae</taxon>
        <taxon>Mycosphaerellales</taxon>
        <taxon>Mycosphaerellaceae</taxon>
        <taxon>Pseudocercospora</taxon>
    </lineage>
</organism>
<dbReference type="InterPro" id="IPR001810">
    <property type="entry name" value="F-box_dom"/>
</dbReference>
<dbReference type="Proteomes" id="UP000660729">
    <property type="component" value="Unassembled WGS sequence"/>
</dbReference>
<dbReference type="EMBL" id="JABCIY010000022">
    <property type="protein sequence ID" value="KAF7196868.1"/>
    <property type="molecule type" value="Genomic_DNA"/>
</dbReference>
<dbReference type="PROSITE" id="PS50181">
    <property type="entry name" value="FBOX"/>
    <property type="match status" value="1"/>
</dbReference>
<dbReference type="Pfam" id="PF00646">
    <property type="entry name" value="F-box"/>
    <property type="match status" value="1"/>
</dbReference>
<dbReference type="OrthoDB" id="3648931at2759"/>
<reference evidence="2" key="1">
    <citation type="submission" date="2020-04" db="EMBL/GenBank/DDBJ databases">
        <title>Draft genome resource of the tomato pathogen Pseudocercospora fuligena.</title>
        <authorList>
            <person name="Zaccaron A."/>
        </authorList>
    </citation>
    <scope>NUCLEOTIDE SEQUENCE</scope>
    <source>
        <strain evidence="2">PF001</strain>
    </source>
</reference>
<gene>
    <name evidence="2" type="ORF">HII31_01786</name>
</gene>
<accession>A0A8H6RTZ7</accession>
<comment type="caution">
    <text evidence="2">The sequence shown here is derived from an EMBL/GenBank/DDBJ whole genome shotgun (WGS) entry which is preliminary data.</text>
</comment>
<evidence type="ECO:0000259" key="1">
    <source>
        <dbReference type="PROSITE" id="PS50181"/>
    </source>
</evidence>
<evidence type="ECO:0000313" key="3">
    <source>
        <dbReference type="Proteomes" id="UP000660729"/>
    </source>
</evidence>